<dbReference type="Proteomes" id="UP000187429">
    <property type="component" value="Unassembled WGS sequence"/>
</dbReference>
<protein>
    <submittedName>
        <fullName evidence="1">Uncharacterized protein</fullName>
    </submittedName>
</protein>
<accession>A0A1R1X7R7</accession>
<comment type="caution">
    <text evidence="1">The sequence shown here is derived from an EMBL/GenBank/DDBJ whole genome shotgun (WGS) entry which is preliminary data.</text>
</comment>
<keyword evidence="2" id="KW-1185">Reference proteome</keyword>
<dbReference type="EMBL" id="LSSM01006494">
    <property type="protein sequence ID" value="OMJ10665.1"/>
    <property type="molecule type" value="Genomic_DNA"/>
</dbReference>
<dbReference type="AlphaFoldDB" id="A0A1R1X7R7"/>
<organism evidence="1 2">
    <name type="scientific">Smittium culicis</name>
    <dbReference type="NCBI Taxonomy" id="133412"/>
    <lineage>
        <taxon>Eukaryota</taxon>
        <taxon>Fungi</taxon>
        <taxon>Fungi incertae sedis</taxon>
        <taxon>Zoopagomycota</taxon>
        <taxon>Kickxellomycotina</taxon>
        <taxon>Harpellomycetes</taxon>
        <taxon>Harpellales</taxon>
        <taxon>Legeriomycetaceae</taxon>
        <taxon>Smittium</taxon>
    </lineage>
</organism>
<evidence type="ECO:0000313" key="2">
    <source>
        <dbReference type="Proteomes" id="UP000187429"/>
    </source>
</evidence>
<gene>
    <name evidence="1" type="ORF">AYI69_g10152</name>
</gene>
<reference evidence="2" key="1">
    <citation type="submission" date="2017-01" db="EMBL/GenBank/DDBJ databases">
        <authorList>
            <person name="Wang Y."/>
            <person name="White M."/>
            <person name="Kvist S."/>
            <person name="Moncalvo J.-M."/>
        </authorList>
    </citation>
    <scope>NUCLEOTIDE SEQUENCE [LARGE SCALE GENOMIC DNA]</scope>
    <source>
        <strain evidence="2">ID-206-W2</strain>
    </source>
</reference>
<name>A0A1R1X7R7_9FUNG</name>
<proteinExistence type="predicted"/>
<sequence>MSDFGAFPVQCYTLVVRAWGNRHGHKKSTQFIVHVVTHQLWLLVNQRRDRGRLARTLTTTIHLWLHLPPRLHLRR</sequence>
<evidence type="ECO:0000313" key="1">
    <source>
        <dbReference type="EMBL" id="OMJ10665.1"/>
    </source>
</evidence>